<keyword evidence="1" id="KW-0500">Molybdenum</keyword>
<gene>
    <name evidence="4" type="ORF">GCM10009727_02310</name>
</gene>
<dbReference type="RefSeq" id="WP_344260336.1">
    <property type="nucleotide sequence ID" value="NZ_BAAAMR010000001.1"/>
</dbReference>
<organism evidence="4 5">
    <name type="scientific">Actinomadura napierensis</name>
    <dbReference type="NCBI Taxonomy" id="267854"/>
    <lineage>
        <taxon>Bacteria</taxon>
        <taxon>Bacillati</taxon>
        <taxon>Actinomycetota</taxon>
        <taxon>Actinomycetes</taxon>
        <taxon>Streptosporangiales</taxon>
        <taxon>Thermomonosporaceae</taxon>
        <taxon>Actinomadura</taxon>
    </lineage>
</organism>
<accession>A0ABP5JQS8</accession>
<evidence type="ECO:0000313" key="4">
    <source>
        <dbReference type="EMBL" id="GAA2118877.1"/>
    </source>
</evidence>
<dbReference type="EMBL" id="BAAAMR010000001">
    <property type="protein sequence ID" value="GAA2118877.1"/>
    <property type="molecule type" value="Genomic_DNA"/>
</dbReference>
<dbReference type="InterPro" id="IPR000674">
    <property type="entry name" value="Ald_Oxase/Xan_DH_a/b"/>
</dbReference>
<dbReference type="Pfam" id="PF02738">
    <property type="entry name" value="MoCoBD_1"/>
    <property type="match status" value="1"/>
</dbReference>
<evidence type="ECO:0000313" key="5">
    <source>
        <dbReference type="Proteomes" id="UP001501020"/>
    </source>
</evidence>
<dbReference type="Pfam" id="PF01315">
    <property type="entry name" value="Ald_Xan_dh_C"/>
    <property type="match status" value="1"/>
</dbReference>
<dbReference type="SUPFAM" id="SSF54665">
    <property type="entry name" value="CO dehydrogenase molybdoprotein N-domain-like"/>
    <property type="match status" value="1"/>
</dbReference>
<dbReference type="PANTHER" id="PTHR11908:SF132">
    <property type="entry name" value="ALDEHYDE OXIDASE 1-RELATED"/>
    <property type="match status" value="1"/>
</dbReference>
<keyword evidence="5" id="KW-1185">Reference proteome</keyword>
<sequence>MNGLNAAAARYAGTRVARVEDPRLLTGQGTYVDDVVRPGMLHACFVRSPLARARIVSVDAAEALAVEGVHAVFLAGDLNPDVREQWYTLIGRDVPDTPRPPLAGGEVEFVGDPVAMVVADDRYVAEDVAELVLVEYEPLPPVADYTAARESGELIHDGYPGNVAGEMASAPLDAAVFDEAPLVVRRTIHQQACSQVPIETRGLVAEWSAPAGELTIWAATQSPHEVRLFCSRLLGLPEHRVRVVMRDTGGGFGQKVVPQREDMCVMLAARKVPGPLKWIEDRRENLMSAGMSRHEHADARIAFDTDGTILAAAIDHVQDVGAYPVPWPVGTSAAVGMFFPGPYRVPKAAWSTTSVFSNTVGRTAYRGPWQFESVARELLLDAAARRLGMDPAALRRKNLLRRDELPYTNPNGMPYSDITPLETFEQALKMLDYEAFRREQEQARAEGRHLGVGTCTYVEPTTAAMALHATEGATIRIEPSGKVNVYVSGGSSGNSIETTVVQLTADALGVDIADVSTIQGDTAVTPFGGGAAGSRSGSMTAGAIAETASVLRERIVAIAAHRLEAAPDDIELAGGHARVRGVPEAGIPLAEIAAASYFQPETLPPGVPAGLEASGRYRPESPLIWANATHLCTCEVDVTTGRVRLLRYIVSEDCGPMINPNVVEGQIAGGVVQGIGGALYEHLAYDPEGNPIATTFMDYLLPTAAEIPDIEYGHIETPAPGPGGYKGVGEGGAIGAPPAVANAVADALSPFGAEITRLPLTPETVVALARGTDGR</sequence>
<dbReference type="Gene3D" id="3.30.365.10">
    <property type="entry name" value="Aldehyde oxidase/xanthine dehydrogenase, molybdopterin binding domain"/>
    <property type="match status" value="4"/>
</dbReference>
<evidence type="ECO:0000259" key="3">
    <source>
        <dbReference type="SMART" id="SM01008"/>
    </source>
</evidence>
<dbReference type="InterPro" id="IPR037165">
    <property type="entry name" value="AldOxase/xan_DH_Mopterin-bd_sf"/>
</dbReference>
<dbReference type="InterPro" id="IPR046867">
    <property type="entry name" value="AldOxase/xan_DH_MoCoBD2"/>
</dbReference>
<dbReference type="Proteomes" id="UP001501020">
    <property type="component" value="Unassembled WGS sequence"/>
</dbReference>
<feature type="domain" description="Aldehyde oxidase/xanthine dehydrogenase a/b hammerhead" evidence="3">
    <location>
        <begin position="26"/>
        <end position="140"/>
    </location>
</feature>
<dbReference type="InterPro" id="IPR008274">
    <property type="entry name" value="AldOxase/xan_DH_MoCoBD1"/>
</dbReference>
<name>A0ABP5JQS8_9ACTN</name>
<keyword evidence="2" id="KW-0560">Oxidoreductase</keyword>
<dbReference type="Pfam" id="PF20256">
    <property type="entry name" value="MoCoBD_2"/>
    <property type="match status" value="1"/>
</dbReference>
<reference evidence="5" key="1">
    <citation type="journal article" date="2019" name="Int. J. Syst. Evol. Microbiol.">
        <title>The Global Catalogue of Microorganisms (GCM) 10K type strain sequencing project: providing services to taxonomists for standard genome sequencing and annotation.</title>
        <authorList>
            <consortium name="The Broad Institute Genomics Platform"/>
            <consortium name="The Broad Institute Genome Sequencing Center for Infectious Disease"/>
            <person name="Wu L."/>
            <person name="Ma J."/>
        </authorList>
    </citation>
    <scope>NUCLEOTIDE SEQUENCE [LARGE SCALE GENOMIC DNA]</scope>
    <source>
        <strain evidence="5">JCM 13850</strain>
    </source>
</reference>
<dbReference type="SMART" id="SM01008">
    <property type="entry name" value="Ald_Xan_dh_C"/>
    <property type="match status" value="1"/>
</dbReference>
<dbReference type="SUPFAM" id="SSF56003">
    <property type="entry name" value="Molybdenum cofactor-binding domain"/>
    <property type="match status" value="1"/>
</dbReference>
<proteinExistence type="predicted"/>
<evidence type="ECO:0000256" key="1">
    <source>
        <dbReference type="ARBA" id="ARBA00022505"/>
    </source>
</evidence>
<comment type="caution">
    <text evidence="4">The sequence shown here is derived from an EMBL/GenBank/DDBJ whole genome shotgun (WGS) entry which is preliminary data.</text>
</comment>
<dbReference type="InterPro" id="IPR036856">
    <property type="entry name" value="Ald_Oxase/Xan_DH_a/b_sf"/>
</dbReference>
<dbReference type="Gene3D" id="3.90.1170.50">
    <property type="entry name" value="Aldehyde oxidase/xanthine dehydrogenase, a/b hammerhead"/>
    <property type="match status" value="1"/>
</dbReference>
<dbReference type="PANTHER" id="PTHR11908">
    <property type="entry name" value="XANTHINE DEHYDROGENASE"/>
    <property type="match status" value="1"/>
</dbReference>
<evidence type="ECO:0000256" key="2">
    <source>
        <dbReference type="ARBA" id="ARBA00023002"/>
    </source>
</evidence>
<dbReference type="InterPro" id="IPR016208">
    <property type="entry name" value="Ald_Oxase/xanthine_DH-like"/>
</dbReference>
<protein>
    <submittedName>
        <fullName evidence="4">Xanthine dehydrogenase family protein molybdopterin-binding subunit</fullName>
    </submittedName>
</protein>